<feature type="region of interest" description="Disordered" evidence="1">
    <location>
        <begin position="86"/>
        <end position="171"/>
    </location>
</feature>
<evidence type="ECO:0000313" key="3">
    <source>
        <dbReference type="EMBL" id="ETM01398.1"/>
    </source>
</evidence>
<feature type="signal peptide" evidence="2">
    <location>
        <begin position="1"/>
        <end position="24"/>
    </location>
</feature>
<protein>
    <recommendedName>
        <fullName evidence="4">RxLR effector protein</fullName>
    </recommendedName>
</protein>
<dbReference type="OrthoDB" id="124731at2759"/>
<evidence type="ECO:0000256" key="2">
    <source>
        <dbReference type="SAM" id="SignalP"/>
    </source>
</evidence>
<organism evidence="3">
    <name type="scientific">Phytophthora nicotianae</name>
    <name type="common">Potato buckeye rot agent</name>
    <name type="synonym">Phytophthora parasitica</name>
    <dbReference type="NCBI Taxonomy" id="4792"/>
    <lineage>
        <taxon>Eukaryota</taxon>
        <taxon>Sar</taxon>
        <taxon>Stramenopiles</taxon>
        <taxon>Oomycota</taxon>
        <taxon>Peronosporomycetes</taxon>
        <taxon>Peronosporales</taxon>
        <taxon>Peronosporaceae</taxon>
        <taxon>Phytophthora</taxon>
    </lineage>
</organism>
<dbReference type="VEuPathDB" id="FungiDB:PPTG_22008"/>
<dbReference type="AlphaFoldDB" id="W2LVA2"/>
<accession>W2LVA2</accession>
<sequence length="171" mass="20227">MSARLWKILVVAFLALWGFDIVSSKMTANSQQAYRDAKARQDADRRATEVMRQRILAGSAAKFDQQQQNFGNYDVNYSRNQRYRNLGSRNYNRNNQNSASRNNNRNYQYSASRNNNRNYQYSASRNNNQNYQYSTRNSDRNYQHSASRNNDQHYQHSASGSNYQNYQQRNN</sequence>
<dbReference type="Proteomes" id="UP000054423">
    <property type="component" value="Unassembled WGS sequence"/>
</dbReference>
<gene>
    <name evidence="3" type="ORF">L917_02029</name>
</gene>
<feature type="chain" id="PRO_5004819571" description="RxLR effector protein" evidence="2">
    <location>
        <begin position="25"/>
        <end position="171"/>
    </location>
</feature>
<feature type="compositionally biased region" description="Low complexity" evidence="1">
    <location>
        <begin position="86"/>
        <end position="136"/>
    </location>
</feature>
<evidence type="ECO:0008006" key="4">
    <source>
        <dbReference type="Google" id="ProtNLM"/>
    </source>
</evidence>
<evidence type="ECO:0000256" key="1">
    <source>
        <dbReference type="SAM" id="MobiDB-lite"/>
    </source>
</evidence>
<keyword evidence="2" id="KW-0732">Signal</keyword>
<proteinExistence type="predicted"/>
<reference evidence="3" key="1">
    <citation type="submission" date="2013-11" db="EMBL/GenBank/DDBJ databases">
        <title>The Genome Sequence of Phytophthora parasitica CHvinca01.</title>
        <authorList>
            <consortium name="The Broad Institute Genomics Platform"/>
            <person name="Russ C."/>
            <person name="Tyler B."/>
            <person name="Panabieres F."/>
            <person name="Shan W."/>
            <person name="Tripathy S."/>
            <person name="Grunwald N."/>
            <person name="Machado M."/>
            <person name="Johnson C.S."/>
            <person name="Arredondo F."/>
            <person name="Hong C."/>
            <person name="Coffey M."/>
            <person name="Young S.K."/>
            <person name="Zeng Q."/>
            <person name="Gargeya S."/>
            <person name="Fitzgerald M."/>
            <person name="Abouelleil A."/>
            <person name="Alvarado L."/>
            <person name="Chapman S.B."/>
            <person name="Gainer-Dewar J."/>
            <person name="Goldberg J."/>
            <person name="Griggs A."/>
            <person name="Gujja S."/>
            <person name="Hansen M."/>
            <person name="Howarth C."/>
            <person name="Imamovic A."/>
            <person name="Ireland A."/>
            <person name="Larimer J."/>
            <person name="McCowan C."/>
            <person name="Murphy C."/>
            <person name="Pearson M."/>
            <person name="Poon T.W."/>
            <person name="Priest M."/>
            <person name="Roberts A."/>
            <person name="Saif S."/>
            <person name="Shea T."/>
            <person name="Sykes S."/>
            <person name="Wortman J."/>
            <person name="Nusbaum C."/>
            <person name="Birren B."/>
        </authorList>
    </citation>
    <scope>NUCLEOTIDE SEQUENCE [LARGE SCALE GENOMIC DNA]</scope>
    <source>
        <strain evidence="3">CHvinca01</strain>
    </source>
</reference>
<feature type="compositionally biased region" description="Polar residues" evidence="1">
    <location>
        <begin position="155"/>
        <end position="171"/>
    </location>
</feature>
<name>W2LVA2_PHYNI</name>
<dbReference type="EMBL" id="KI677731">
    <property type="protein sequence ID" value="ETM01398.1"/>
    <property type="molecule type" value="Genomic_DNA"/>
</dbReference>